<reference evidence="2 3" key="1">
    <citation type="journal article" date="2020" name="ISME J.">
        <title>Uncovering the hidden diversity of litter-decomposition mechanisms in mushroom-forming fungi.</title>
        <authorList>
            <person name="Floudas D."/>
            <person name="Bentzer J."/>
            <person name="Ahren D."/>
            <person name="Johansson T."/>
            <person name="Persson P."/>
            <person name="Tunlid A."/>
        </authorList>
    </citation>
    <scope>NUCLEOTIDE SEQUENCE [LARGE SCALE GENOMIC DNA]</scope>
    <source>
        <strain evidence="2 3">CBS 101986</strain>
    </source>
</reference>
<comment type="caution">
    <text evidence="2">The sequence shown here is derived from an EMBL/GenBank/DDBJ whole genome shotgun (WGS) entry which is preliminary data.</text>
</comment>
<dbReference type="OrthoDB" id="2884925at2759"/>
<dbReference type="SUPFAM" id="SSF52047">
    <property type="entry name" value="RNI-like"/>
    <property type="match status" value="1"/>
</dbReference>
<sequence>MANHSSYHEAQLLIDEEIAELTARMQQEAVQLLKTHRNELAPVSKLPDEILLHIFLIFQDATDLHPKHWHQIMHVCRYWRHLAIGSPSLWTRLHILPHALIPLMLERSQSTPLEVGLLSLTPKESITTLATILHKIKHIRVLHFHLMPPNFLEMVDNILAGLDQDWEATLLELLMVDIITSSGPDAGPVKLATDVFRPTRLLRRLSLFGGYFDWGVLPLPNLTHLDLSTASLGEVSGEQFMETLRHMPYLKALKISWEDIDLRQFPPALCPEPIFLPCLQKLQIADGHQAHFESFLSLMMHPKLHQLRVNPSHPVIDVGAFNKSVLSSIGKANFSLLEFLEIQEQDVIISTSPAVFVYDNYDEESSFIHMSIEIDREGLNIDDDGIHIPFEFVADVITIFYVSKIVCTPHGSAIKNVHLLLPPGNNPLMASFLDALPL</sequence>
<dbReference type="Gene3D" id="3.80.10.10">
    <property type="entry name" value="Ribonuclease Inhibitor"/>
    <property type="match status" value="1"/>
</dbReference>
<dbReference type="InterPro" id="IPR036047">
    <property type="entry name" value="F-box-like_dom_sf"/>
</dbReference>
<accession>A0A8H5BM92</accession>
<evidence type="ECO:0000259" key="1">
    <source>
        <dbReference type="Pfam" id="PF12937"/>
    </source>
</evidence>
<dbReference type="InterPro" id="IPR001810">
    <property type="entry name" value="F-box_dom"/>
</dbReference>
<keyword evidence="3" id="KW-1185">Reference proteome</keyword>
<dbReference type="InterPro" id="IPR032675">
    <property type="entry name" value="LRR_dom_sf"/>
</dbReference>
<evidence type="ECO:0000313" key="2">
    <source>
        <dbReference type="EMBL" id="KAF5325441.1"/>
    </source>
</evidence>
<organism evidence="2 3">
    <name type="scientific">Psilocybe cf. subviscida</name>
    <dbReference type="NCBI Taxonomy" id="2480587"/>
    <lineage>
        <taxon>Eukaryota</taxon>
        <taxon>Fungi</taxon>
        <taxon>Dikarya</taxon>
        <taxon>Basidiomycota</taxon>
        <taxon>Agaricomycotina</taxon>
        <taxon>Agaricomycetes</taxon>
        <taxon>Agaricomycetidae</taxon>
        <taxon>Agaricales</taxon>
        <taxon>Agaricineae</taxon>
        <taxon>Strophariaceae</taxon>
        <taxon>Psilocybe</taxon>
    </lineage>
</organism>
<name>A0A8H5BM92_9AGAR</name>
<dbReference type="Proteomes" id="UP000567179">
    <property type="component" value="Unassembled WGS sequence"/>
</dbReference>
<evidence type="ECO:0000313" key="3">
    <source>
        <dbReference type="Proteomes" id="UP000567179"/>
    </source>
</evidence>
<dbReference type="Gene3D" id="1.20.1280.50">
    <property type="match status" value="1"/>
</dbReference>
<gene>
    <name evidence="2" type="ORF">D9619_010042</name>
</gene>
<dbReference type="SUPFAM" id="SSF81383">
    <property type="entry name" value="F-box domain"/>
    <property type="match status" value="1"/>
</dbReference>
<protein>
    <recommendedName>
        <fullName evidence="1">F-box domain-containing protein</fullName>
    </recommendedName>
</protein>
<dbReference type="CDD" id="cd09917">
    <property type="entry name" value="F-box_SF"/>
    <property type="match status" value="1"/>
</dbReference>
<proteinExistence type="predicted"/>
<dbReference type="AlphaFoldDB" id="A0A8H5BM92"/>
<dbReference type="Pfam" id="PF12937">
    <property type="entry name" value="F-box-like"/>
    <property type="match status" value="1"/>
</dbReference>
<dbReference type="EMBL" id="JAACJJ010000015">
    <property type="protein sequence ID" value="KAF5325441.1"/>
    <property type="molecule type" value="Genomic_DNA"/>
</dbReference>
<feature type="domain" description="F-box" evidence="1">
    <location>
        <begin position="44"/>
        <end position="95"/>
    </location>
</feature>